<protein>
    <submittedName>
        <fullName evidence="2">Uncharacterized protein</fullName>
    </submittedName>
</protein>
<reference evidence="3" key="1">
    <citation type="journal article" date="2019" name="Int. J. Syst. Evol. Microbiol.">
        <title>The Global Catalogue of Microorganisms (GCM) 10K type strain sequencing project: providing services to taxonomists for standard genome sequencing and annotation.</title>
        <authorList>
            <consortium name="The Broad Institute Genomics Platform"/>
            <consortium name="The Broad Institute Genome Sequencing Center for Infectious Disease"/>
            <person name="Wu L."/>
            <person name="Ma J."/>
        </authorList>
    </citation>
    <scope>NUCLEOTIDE SEQUENCE [LARGE SCALE GENOMIC DNA]</scope>
    <source>
        <strain evidence="3">CGMCC 4.7241</strain>
    </source>
</reference>
<evidence type="ECO:0000256" key="1">
    <source>
        <dbReference type="SAM" id="Coils"/>
    </source>
</evidence>
<sequence>MADGTLSFTILAKDAASKTFHGIGKAASGLGKGLASVGKAGALGLAAVGVGVVALGPQLLDAAAKIQLMENKSKIVFGDQIGRVKDWAEANAHAMGLTKREAVGLAAGMADLLVPMGFTRKTATDMTLQIQNLSGALSEWSGGTRTTAEVSEILQAALLGERDALQGLGIGISQAQVDAQILANKKKGLTFATEEQASAQATLDLVMQKSTDAQNAYAQGAGSLARKVTESKARLKEMGDTLLVTATPALVSLADIAQKKVLPALEKFVAWLSGPGKFQVAAAALGMAESFLAFAGDALASVARMARGLTSFTAGALTQAGMLAFAMGKKGLAGKLFEAAGSVESFGQDVAVTLEGASNDIARWNSAVRNMKDKVELKAKISDLEQKLASAKKQLNDKSLTKDRRAAIKANIAQLTAQVRSAKRQLNSIPDERVNITVGVSISGANKRIIDRARAHGGPVDAGVAYTVGERGPETFVPDQDGLIVPNGGRLRLGGQGMAMAAPVQPAPVIVQLANHGVIGSKIELLNWLTAALNSLRKQGRLA</sequence>
<keyword evidence="3" id="KW-1185">Reference proteome</keyword>
<proteinExistence type="predicted"/>
<keyword evidence="1" id="KW-0175">Coiled coil</keyword>
<dbReference type="EMBL" id="JBHRZH010000012">
    <property type="protein sequence ID" value="MFC3762005.1"/>
    <property type="molecule type" value="Genomic_DNA"/>
</dbReference>
<feature type="coiled-coil region" evidence="1">
    <location>
        <begin position="354"/>
        <end position="425"/>
    </location>
</feature>
<evidence type="ECO:0000313" key="2">
    <source>
        <dbReference type="EMBL" id="MFC3762005.1"/>
    </source>
</evidence>
<organism evidence="2 3">
    <name type="scientific">Tenggerimyces flavus</name>
    <dbReference type="NCBI Taxonomy" id="1708749"/>
    <lineage>
        <taxon>Bacteria</taxon>
        <taxon>Bacillati</taxon>
        <taxon>Actinomycetota</taxon>
        <taxon>Actinomycetes</taxon>
        <taxon>Propionibacteriales</taxon>
        <taxon>Nocardioidaceae</taxon>
        <taxon>Tenggerimyces</taxon>
    </lineage>
</organism>
<dbReference type="RefSeq" id="WP_205120553.1">
    <property type="nucleotide sequence ID" value="NZ_JAFBCM010000001.1"/>
</dbReference>
<dbReference type="Proteomes" id="UP001595699">
    <property type="component" value="Unassembled WGS sequence"/>
</dbReference>
<evidence type="ECO:0000313" key="3">
    <source>
        <dbReference type="Proteomes" id="UP001595699"/>
    </source>
</evidence>
<name>A0ABV7Y9K3_9ACTN</name>
<comment type="caution">
    <text evidence="2">The sequence shown here is derived from an EMBL/GenBank/DDBJ whole genome shotgun (WGS) entry which is preliminary data.</text>
</comment>
<gene>
    <name evidence="2" type="ORF">ACFOUW_14275</name>
</gene>
<accession>A0ABV7Y9K3</accession>